<dbReference type="VEuPathDB" id="PiroplasmaDB:BEWA_054630"/>
<evidence type="ECO:0000313" key="13">
    <source>
        <dbReference type="EMBL" id="EKX73407.1"/>
    </source>
</evidence>
<keyword evidence="3" id="KW-0677">Repeat</keyword>
<proteinExistence type="predicted"/>
<dbReference type="Pfam" id="PF00515">
    <property type="entry name" value="TPR_1"/>
    <property type="match status" value="2"/>
</dbReference>
<evidence type="ECO:0000256" key="6">
    <source>
        <dbReference type="ARBA" id="ARBA00056105"/>
    </source>
</evidence>
<evidence type="ECO:0000256" key="3">
    <source>
        <dbReference type="ARBA" id="ARBA00022737"/>
    </source>
</evidence>
<reference evidence="13 14" key="1">
    <citation type="journal article" date="2012" name="BMC Genomics">
        <title>Comparative genomic analysis and phylogenetic position of Theileria equi.</title>
        <authorList>
            <person name="Kappmeyer L.S."/>
            <person name="Thiagarajan M."/>
            <person name="Herndon D.R."/>
            <person name="Ramsay J.D."/>
            <person name="Caler E."/>
            <person name="Djikeng A."/>
            <person name="Gillespie J.J."/>
            <person name="Lau A.O."/>
            <person name="Roalson E.H."/>
            <person name="Silva J.C."/>
            <person name="Silva M.G."/>
            <person name="Suarez C.E."/>
            <person name="Ueti M.W."/>
            <person name="Nene V.M."/>
            <person name="Mealey R.H."/>
            <person name="Knowles D.P."/>
            <person name="Brayton K.A."/>
        </authorList>
    </citation>
    <scope>NUCLEOTIDE SEQUENCE [LARGE SCALE GENOMIC DNA]</scope>
    <source>
        <strain evidence="13 14">WA</strain>
    </source>
</reference>
<dbReference type="RefSeq" id="XP_004832859.1">
    <property type="nucleotide sequence ID" value="XM_004832802.1"/>
</dbReference>
<dbReference type="InterPro" id="IPR019734">
    <property type="entry name" value="TPR_rpt"/>
</dbReference>
<keyword evidence="4 10" id="KW-0802">TPR repeat</keyword>
<comment type="subunit">
    <text evidence="7">Monomer. Homodimer. Forms a complex composed of HOP and chaperones HSP70 and HSP90; the interaction is stronger in the absence of ATP. Interacts (via TPR 1, 2, 3, 7, 8 and 9 repeats) with HSP70 (via C-terminus); the interaction is direct and is stronger in the absence of ATP. Interacts (via TPR 4, 5 and 6 repeats) with HSP90 (via C-terminus); the interaction is direct.</text>
</comment>
<feature type="domain" description="STI1" evidence="12">
    <location>
        <begin position="135"/>
        <end position="180"/>
    </location>
</feature>
<feature type="repeat" description="TPR" evidence="10">
    <location>
        <begin position="2"/>
        <end position="34"/>
    </location>
</feature>
<evidence type="ECO:0000256" key="7">
    <source>
        <dbReference type="ARBA" id="ARBA00066016"/>
    </source>
</evidence>
<feature type="domain" description="STI1" evidence="12">
    <location>
        <begin position="491"/>
        <end position="530"/>
    </location>
</feature>
<dbReference type="GO" id="GO:0051879">
    <property type="term" value="F:Hsp90 protein binding"/>
    <property type="evidence" value="ECO:0007669"/>
    <property type="project" value="TreeGrafter"/>
</dbReference>
<keyword evidence="5" id="KW-0175">Coiled coil</keyword>
<evidence type="ECO:0000256" key="10">
    <source>
        <dbReference type="PROSITE-ProRule" id="PRU00339"/>
    </source>
</evidence>
<keyword evidence="2" id="KW-0963">Cytoplasm</keyword>
<accession>L1LD93</accession>
<feature type="region of interest" description="Disordered" evidence="11">
    <location>
        <begin position="188"/>
        <end position="219"/>
    </location>
</feature>
<dbReference type="Gene3D" id="1.25.40.10">
    <property type="entry name" value="Tetratricopeptide repeat domain"/>
    <property type="match status" value="3"/>
</dbReference>
<evidence type="ECO:0000256" key="9">
    <source>
        <dbReference type="ARBA" id="ARBA00076447"/>
    </source>
</evidence>
<dbReference type="SUPFAM" id="SSF48452">
    <property type="entry name" value="TPR-like"/>
    <property type="match status" value="1"/>
</dbReference>
<feature type="repeat" description="TPR" evidence="10">
    <location>
        <begin position="356"/>
        <end position="389"/>
    </location>
</feature>
<dbReference type="Pfam" id="PF13432">
    <property type="entry name" value="TPR_16"/>
    <property type="match status" value="1"/>
</dbReference>
<evidence type="ECO:0000256" key="5">
    <source>
        <dbReference type="ARBA" id="ARBA00023054"/>
    </source>
</evidence>
<dbReference type="EMBL" id="ACOU01000003">
    <property type="protein sequence ID" value="EKX73407.1"/>
    <property type="molecule type" value="Genomic_DNA"/>
</dbReference>
<dbReference type="InterPro" id="IPR011990">
    <property type="entry name" value="TPR-like_helical_dom_sf"/>
</dbReference>
<dbReference type="Pfam" id="PF17830">
    <property type="entry name" value="STI1-HOP_DP"/>
    <property type="match status" value="1"/>
</dbReference>
<dbReference type="Proteomes" id="UP000031512">
    <property type="component" value="Unassembled WGS sequence"/>
</dbReference>
<dbReference type="Pfam" id="PF13414">
    <property type="entry name" value="TPR_11"/>
    <property type="match status" value="1"/>
</dbReference>
<dbReference type="InterPro" id="IPR041243">
    <property type="entry name" value="STI1/HOP_DP"/>
</dbReference>
<evidence type="ECO:0000256" key="11">
    <source>
        <dbReference type="SAM" id="MobiDB-lite"/>
    </source>
</evidence>
<comment type="function">
    <text evidence="6">Acts as a co-chaperone and mediates the association of the chaperones HSP70 and HSP90 probably facilitating substrate transfer from HSP70 to HSP90. Stimulates HSP70 ATPase activity and, in contrast, inhibits HSP90 ATPase activity.</text>
</comment>
<organism evidence="13 14">
    <name type="scientific">Theileria equi strain WA</name>
    <dbReference type="NCBI Taxonomy" id="1537102"/>
    <lineage>
        <taxon>Eukaryota</taxon>
        <taxon>Sar</taxon>
        <taxon>Alveolata</taxon>
        <taxon>Apicomplexa</taxon>
        <taxon>Aconoidasida</taxon>
        <taxon>Piroplasmida</taxon>
        <taxon>Theileriidae</taxon>
        <taxon>Theileria</taxon>
    </lineage>
</organism>
<dbReference type="FunFam" id="1.10.260.100:FF:000002">
    <property type="entry name" value="Stress-induced-phosphoprotein 1 (Hsp70/Hsp90-organizing)"/>
    <property type="match status" value="1"/>
</dbReference>
<evidence type="ECO:0000256" key="8">
    <source>
        <dbReference type="ARBA" id="ARBA00074766"/>
    </source>
</evidence>
<dbReference type="OrthoDB" id="2423701at2759"/>
<dbReference type="FunFam" id="1.25.40.10:FF:000020">
    <property type="entry name" value="Stress-induced phosphoprotein 1"/>
    <property type="match status" value="1"/>
</dbReference>
<evidence type="ECO:0000259" key="12">
    <source>
        <dbReference type="SMART" id="SM00727"/>
    </source>
</evidence>
<name>L1LD93_THEEQ</name>
<feature type="compositionally biased region" description="Basic and acidic residues" evidence="11">
    <location>
        <begin position="191"/>
        <end position="210"/>
    </location>
</feature>
<dbReference type="PANTHER" id="PTHR22904:SF523">
    <property type="entry name" value="STRESS-INDUCED-PHOSPHOPROTEIN 1"/>
    <property type="match status" value="1"/>
</dbReference>
<comment type="caution">
    <text evidence="13">The sequence shown here is derived from an EMBL/GenBank/DDBJ whole genome shotgun (WGS) entry which is preliminary data.</text>
</comment>
<evidence type="ECO:0000256" key="1">
    <source>
        <dbReference type="ARBA" id="ARBA00004496"/>
    </source>
</evidence>
<feature type="repeat" description="TPR" evidence="10">
    <location>
        <begin position="296"/>
        <end position="329"/>
    </location>
</feature>
<dbReference type="eggNOG" id="KOG0548">
    <property type="taxonomic scope" value="Eukaryota"/>
</dbReference>
<dbReference type="KEGG" id="beq:BEWA_054630"/>
<feature type="repeat" description="TPR" evidence="10">
    <location>
        <begin position="424"/>
        <end position="457"/>
    </location>
</feature>
<protein>
    <recommendedName>
        <fullName evidence="8">Hsp70-Hsp90 organising protein</fullName>
    </recommendedName>
    <alternativeName>
        <fullName evidence="9">Stress-inducible protein 1</fullName>
    </alternativeName>
</protein>
<feature type="repeat" description="TPR" evidence="10">
    <location>
        <begin position="390"/>
        <end position="423"/>
    </location>
</feature>
<comment type="subcellular location">
    <subcellularLocation>
        <location evidence="1">Cytoplasm</location>
    </subcellularLocation>
</comment>
<dbReference type="SMART" id="SM00028">
    <property type="entry name" value="TPR"/>
    <property type="match status" value="9"/>
</dbReference>
<dbReference type="InterPro" id="IPR006636">
    <property type="entry name" value="STI1_HS-bd"/>
</dbReference>
<dbReference type="PANTHER" id="PTHR22904">
    <property type="entry name" value="TPR REPEAT CONTAINING PROTEIN"/>
    <property type="match status" value="1"/>
</dbReference>
<dbReference type="FunFam" id="1.25.40.10:FF:000010">
    <property type="entry name" value="Stress-induced phosphoprotein 1"/>
    <property type="match status" value="1"/>
</dbReference>
<dbReference type="STRING" id="1537102.L1LD93"/>
<dbReference type="AlphaFoldDB" id="L1LD93"/>
<dbReference type="Pfam" id="PF13181">
    <property type="entry name" value="TPR_8"/>
    <property type="match status" value="2"/>
</dbReference>
<feature type="repeat" description="TPR" evidence="10">
    <location>
        <begin position="69"/>
        <end position="102"/>
    </location>
</feature>
<sequence length="560" mass="64112">MADLKLKGNEAFKAGNFQEAANYFTQAINVNPNDAVLYSNRSGAYASLGMYEEALADGIKCIELKPDWPKGYSRKGLAEFKLGNSAAAMETYKKGLEYDPDNEALKSAMKEVAKGDTSSAFLQTLLFVTQKIQSNPKLSKYQEEDPKYALDLAQAYSAIQSDPSAFNIYSELSPRLREGLLFCCGAEGPTESEKREAPTEEPKEPEKTEPKPSLSPSQVEANNFKEEGNKFYKQKKFAEALEMYEKAANLDPENLLIENNKAAVYLEMGEYEKCLEVCNKAIDRRYDVVADFVVVSKIYNRMAACYTKMERYDDAIAAYQKSLLEDNNRHTRTALRDLERLKDKMEREAYINPEIAEQHREKGNEYFKQFKFPEAKMEYDEAIKRNPNDPKLYSNRAAALMKLCEYPSALTDCTKALELDPQFVKAWARKGNLHMLLKEYHKAMDAFNKGLSIEKDNYECLQGKHNCYLKIQEMSQSDKVDEEQYKHAMADPEVQQILGDPQFQLILKKISENPQSMNEYMRDPMISRGIEKLIAAGMLVSDINIICRYYKNCLMEMYIQ</sequence>
<dbReference type="PROSITE" id="PS50005">
    <property type="entry name" value="TPR"/>
    <property type="match status" value="7"/>
</dbReference>
<evidence type="ECO:0000256" key="2">
    <source>
        <dbReference type="ARBA" id="ARBA00022490"/>
    </source>
</evidence>
<dbReference type="GeneID" id="15803014"/>
<dbReference type="Gene3D" id="1.10.260.100">
    <property type="match status" value="1"/>
</dbReference>
<gene>
    <name evidence="13" type="ORF">BEWA_054630</name>
</gene>
<dbReference type="SMART" id="SM00727">
    <property type="entry name" value="STI1"/>
    <property type="match status" value="2"/>
</dbReference>
<keyword evidence="14" id="KW-1185">Reference proteome</keyword>
<feature type="repeat" description="TPR" evidence="10">
    <location>
        <begin position="221"/>
        <end position="254"/>
    </location>
</feature>
<evidence type="ECO:0000256" key="4">
    <source>
        <dbReference type="ARBA" id="ARBA00022803"/>
    </source>
</evidence>
<dbReference type="GO" id="GO:0005737">
    <property type="term" value="C:cytoplasm"/>
    <property type="evidence" value="ECO:0007669"/>
    <property type="project" value="UniProtKB-SubCell"/>
</dbReference>
<evidence type="ECO:0000313" key="14">
    <source>
        <dbReference type="Proteomes" id="UP000031512"/>
    </source>
</evidence>